<evidence type="ECO:0000313" key="1">
    <source>
        <dbReference type="EMBL" id="VTR49815.1"/>
    </source>
</evidence>
<protein>
    <submittedName>
        <fullName evidence="1">Uncharacterized protein</fullName>
    </submittedName>
</protein>
<dbReference type="EMBL" id="CABEEZ010000121">
    <property type="protein sequence ID" value="VTR49815.1"/>
    <property type="molecule type" value="Genomic_DNA"/>
</dbReference>
<gene>
    <name evidence="1" type="ORF">NCTC12965_05870</name>
</gene>
<sequence>MKQLQETYNGIMAPAPAVVSEEPKTGGCGYRSTGSQRTVIIAPHPNPLPQGEGAARRA</sequence>
<reference evidence="1" key="1">
    <citation type="submission" date="2019-05" db="EMBL/GenBank/DDBJ databases">
        <authorList>
            <consortium name="Pathogen Informatics"/>
        </authorList>
    </citation>
    <scope>NUCLEOTIDE SEQUENCE [LARGE SCALE GENOMIC DNA]</scope>
    <source>
        <strain evidence="1">NCTC12965</strain>
    </source>
</reference>
<accession>A0A4U9VQY9</accession>
<organism evidence="1">
    <name type="scientific">Serratia fonticola</name>
    <dbReference type="NCBI Taxonomy" id="47917"/>
    <lineage>
        <taxon>Bacteria</taxon>
        <taxon>Pseudomonadati</taxon>
        <taxon>Pseudomonadota</taxon>
        <taxon>Gammaproteobacteria</taxon>
        <taxon>Enterobacterales</taxon>
        <taxon>Yersiniaceae</taxon>
        <taxon>Serratia</taxon>
    </lineage>
</organism>
<proteinExistence type="predicted"/>
<dbReference type="AlphaFoldDB" id="A0A4U9VQY9"/>
<name>A0A4U9VQY9_SERFO</name>